<evidence type="ECO:0000256" key="1">
    <source>
        <dbReference type="SAM" id="MobiDB-lite"/>
    </source>
</evidence>
<protein>
    <submittedName>
        <fullName evidence="3">Uncharacterized protein</fullName>
    </submittedName>
</protein>
<sequence>MWPFWVGNAMTGATLARIPAALADLAQAFTKYVRVLYKFALPYTRTRHAVAERLVCSPPTKSNRIQSLAGSLPDFRMWGSCRTMPLVSRVFSGISRFPRSFIPALLHTHLAHPFPLSRPLCGYAVKLECKCEGNGRYPRKPADGNTARLARRSDEALGVRVTVALSVPRFLASDAQLHSPLKRSVNMRVQNRGAIRATRTRTRSASSLLRASRAYIGLYTCRVFRVDREDDVQETDSACRMPSSCRGMRRQAVLRRRRRDHRPGNLPPPPTGDNRYPTWDEGARVCQVPALTRLESSAAITNYRKNPVFPNTFSHFPRENVGLEDANRTTAYPAEETRSSMWRVVACELNSSLVAPTGSCGVRAVRPFASHLGEPGLIPSRVTPGFSQVGISCRKTPLVGGFSRGSPERRSSCIPALLHTHLASLPLAPKTYAHVNCLAVTLGVGAHGSDERVWAGGTARTCLSAPPPPPPFYGSIRPAMQHGPASGSCVSRPSGGID</sequence>
<evidence type="ECO:0000256" key="2">
    <source>
        <dbReference type="SAM" id="SignalP"/>
    </source>
</evidence>
<reference evidence="3 4" key="1">
    <citation type="submission" date="2023-02" db="EMBL/GenBank/DDBJ databases">
        <title>LHISI_Scaffold_Assembly.</title>
        <authorList>
            <person name="Stuart O.P."/>
            <person name="Cleave R."/>
            <person name="Magrath M.J.L."/>
            <person name="Mikheyev A.S."/>
        </authorList>
    </citation>
    <scope>NUCLEOTIDE SEQUENCE [LARGE SCALE GENOMIC DNA]</scope>
    <source>
        <strain evidence="3">Daus_M_001</strain>
        <tissue evidence="3">Leg muscle</tissue>
    </source>
</reference>
<organism evidence="3 4">
    <name type="scientific">Dryococelus australis</name>
    <dbReference type="NCBI Taxonomy" id="614101"/>
    <lineage>
        <taxon>Eukaryota</taxon>
        <taxon>Metazoa</taxon>
        <taxon>Ecdysozoa</taxon>
        <taxon>Arthropoda</taxon>
        <taxon>Hexapoda</taxon>
        <taxon>Insecta</taxon>
        <taxon>Pterygota</taxon>
        <taxon>Neoptera</taxon>
        <taxon>Polyneoptera</taxon>
        <taxon>Phasmatodea</taxon>
        <taxon>Verophasmatodea</taxon>
        <taxon>Anareolatae</taxon>
        <taxon>Phasmatidae</taxon>
        <taxon>Eurycanthinae</taxon>
        <taxon>Dryococelus</taxon>
    </lineage>
</organism>
<dbReference type="Proteomes" id="UP001159363">
    <property type="component" value="Chromosome 14"/>
</dbReference>
<dbReference type="EMBL" id="JARBHB010000015">
    <property type="protein sequence ID" value="KAJ8867630.1"/>
    <property type="molecule type" value="Genomic_DNA"/>
</dbReference>
<comment type="caution">
    <text evidence="3">The sequence shown here is derived from an EMBL/GenBank/DDBJ whole genome shotgun (WGS) entry which is preliminary data.</text>
</comment>
<feature type="region of interest" description="Disordered" evidence="1">
    <location>
        <begin position="254"/>
        <end position="277"/>
    </location>
</feature>
<gene>
    <name evidence="3" type="ORF">PR048_031433</name>
</gene>
<accession>A0ABQ9G590</accession>
<name>A0ABQ9G590_9NEOP</name>
<keyword evidence="4" id="KW-1185">Reference proteome</keyword>
<feature type="chain" id="PRO_5045128575" evidence="2">
    <location>
        <begin position="17"/>
        <end position="498"/>
    </location>
</feature>
<feature type="signal peptide" evidence="2">
    <location>
        <begin position="1"/>
        <end position="16"/>
    </location>
</feature>
<proteinExistence type="predicted"/>
<evidence type="ECO:0000313" key="3">
    <source>
        <dbReference type="EMBL" id="KAJ8867630.1"/>
    </source>
</evidence>
<evidence type="ECO:0000313" key="4">
    <source>
        <dbReference type="Proteomes" id="UP001159363"/>
    </source>
</evidence>
<keyword evidence="2" id="KW-0732">Signal</keyword>